<evidence type="ECO:0000256" key="1">
    <source>
        <dbReference type="SAM" id="MobiDB-lite"/>
    </source>
</evidence>
<feature type="region of interest" description="Disordered" evidence="1">
    <location>
        <begin position="52"/>
        <end position="106"/>
    </location>
</feature>
<proteinExistence type="predicted"/>
<evidence type="ECO:0000313" key="3">
    <source>
        <dbReference type="Proteomes" id="UP000712281"/>
    </source>
</evidence>
<accession>A0A8S9FVM5</accession>
<dbReference type="EMBL" id="QGKW02002228">
    <property type="protein sequence ID" value="KAF2537703.1"/>
    <property type="molecule type" value="Genomic_DNA"/>
</dbReference>
<feature type="compositionally biased region" description="Basic and acidic residues" evidence="1">
    <location>
        <begin position="83"/>
        <end position="104"/>
    </location>
</feature>
<organism evidence="2 3">
    <name type="scientific">Brassica cretica</name>
    <name type="common">Mustard</name>
    <dbReference type="NCBI Taxonomy" id="69181"/>
    <lineage>
        <taxon>Eukaryota</taxon>
        <taxon>Viridiplantae</taxon>
        <taxon>Streptophyta</taxon>
        <taxon>Embryophyta</taxon>
        <taxon>Tracheophyta</taxon>
        <taxon>Spermatophyta</taxon>
        <taxon>Magnoliopsida</taxon>
        <taxon>eudicotyledons</taxon>
        <taxon>Gunneridae</taxon>
        <taxon>Pentapetalae</taxon>
        <taxon>rosids</taxon>
        <taxon>malvids</taxon>
        <taxon>Brassicales</taxon>
        <taxon>Brassicaceae</taxon>
        <taxon>Brassiceae</taxon>
        <taxon>Brassica</taxon>
    </lineage>
</organism>
<comment type="caution">
    <text evidence="2">The sequence shown here is derived from an EMBL/GenBank/DDBJ whole genome shotgun (WGS) entry which is preliminary data.</text>
</comment>
<reference evidence="2" key="1">
    <citation type="submission" date="2019-12" db="EMBL/GenBank/DDBJ databases">
        <title>Genome sequencing and annotation of Brassica cretica.</title>
        <authorList>
            <person name="Studholme D.J."/>
            <person name="Sarris P.F."/>
        </authorList>
    </citation>
    <scope>NUCLEOTIDE SEQUENCE</scope>
    <source>
        <strain evidence="2">PFS-001/15</strain>
        <tissue evidence="2">Leaf</tissue>
    </source>
</reference>
<dbReference type="AlphaFoldDB" id="A0A8S9FVM5"/>
<dbReference type="Proteomes" id="UP000712281">
    <property type="component" value="Unassembled WGS sequence"/>
</dbReference>
<gene>
    <name evidence="2" type="ORF">F2Q68_00020597</name>
</gene>
<name>A0A8S9FVM5_BRACR</name>
<protein>
    <submittedName>
        <fullName evidence="2">Uncharacterized protein</fullName>
    </submittedName>
</protein>
<sequence>MNCWEFAGTNLWINPLILVKEEDNGRPRKKARIEAPKEARCEIKLLEDRMADVEKKSKSVNGAKAEQHGEIGSLINDSPELSSSKEKSLEIENLPEDKAPEPSDKPSVLVLDKRVSTVSDVQQGKTRRQKKKDTTMVYFSGKSERARKLAASQQSPFKGNNTAKLIIPNKSVGPGCDPFAPVDKKISKQVLHLTCLKDLSDYLPLSLMLSSLEDLADDLLKKKDTTMVYFSGKSERARKLAASQQSPFKGNNTAKLIIPNKSVGPGCDPFAPVDKKISKVLTD</sequence>
<evidence type="ECO:0000313" key="2">
    <source>
        <dbReference type="EMBL" id="KAF2537703.1"/>
    </source>
</evidence>